<sequence>MSYLTDEEKAERIKQWWANNGMAIVAGLVLGVGGLFGWNWWSDREESRAQVASEMYQALQVAGQTDRALELADAVIEQGRGTPYRALAWVYRADVAIAQDDTDTAIDALQAARDAAPDRGYREVLTLRLARQMILAERLDDAEATLADVRSDAFTGLKRELEGDLARARGDRERAREHYEAALDAGHSPEYLRLKYEELSV</sequence>
<accession>A0A0G3G7A8</accession>
<evidence type="ECO:0000313" key="12">
    <source>
        <dbReference type="Proteomes" id="UP000064201"/>
    </source>
</evidence>
<dbReference type="PATRIC" id="fig|106634.4.peg.1005"/>
<keyword evidence="3 9" id="KW-0812">Transmembrane</keyword>
<evidence type="ECO:0000256" key="9">
    <source>
        <dbReference type="SAM" id="Phobius"/>
    </source>
</evidence>
<evidence type="ECO:0000259" key="10">
    <source>
        <dbReference type="Pfam" id="PF09976"/>
    </source>
</evidence>
<protein>
    <recommendedName>
        <fullName evidence="8">Ancillary SecYEG translocon subunit</fullName>
    </recommendedName>
</protein>
<dbReference type="Proteomes" id="UP000064201">
    <property type="component" value="Chromosome"/>
</dbReference>
<evidence type="ECO:0000256" key="7">
    <source>
        <dbReference type="ARBA" id="ARBA00024197"/>
    </source>
</evidence>
<evidence type="ECO:0000256" key="6">
    <source>
        <dbReference type="ARBA" id="ARBA00023186"/>
    </source>
</evidence>
<proteinExistence type="inferred from homology"/>
<dbReference type="InterPro" id="IPR018704">
    <property type="entry name" value="SecYEG/CpoB_TPR"/>
</dbReference>
<feature type="transmembrane region" description="Helical" evidence="9">
    <location>
        <begin position="21"/>
        <end position="41"/>
    </location>
</feature>
<dbReference type="EMBL" id="CP011367">
    <property type="protein sequence ID" value="AKJ94756.1"/>
    <property type="molecule type" value="Genomic_DNA"/>
</dbReference>
<evidence type="ECO:0000256" key="5">
    <source>
        <dbReference type="ARBA" id="ARBA00023136"/>
    </source>
</evidence>
<dbReference type="KEGG" id="tvr:TVD_04935"/>
<organism evidence="11 12">
    <name type="scientific">Thioalkalivibrio versutus</name>
    <dbReference type="NCBI Taxonomy" id="106634"/>
    <lineage>
        <taxon>Bacteria</taxon>
        <taxon>Pseudomonadati</taxon>
        <taxon>Pseudomonadota</taxon>
        <taxon>Gammaproteobacteria</taxon>
        <taxon>Chromatiales</taxon>
        <taxon>Ectothiorhodospiraceae</taxon>
        <taxon>Thioalkalivibrio</taxon>
    </lineage>
</organism>
<dbReference type="GO" id="GO:0044877">
    <property type="term" value="F:protein-containing complex binding"/>
    <property type="evidence" value="ECO:0007669"/>
    <property type="project" value="InterPro"/>
</dbReference>
<gene>
    <name evidence="11" type="ORF">TVD_04935</name>
</gene>
<dbReference type="GO" id="GO:0005886">
    <property type="term" value="C:plasma membrane"/>
    <property type="evidence" value="ECO:0007669"/>
    <property type="project" value="UniProtKB-SubCell"/>
</dbReference>
<dbReference type="AlphaFoldDB" id="A0A0G3G7A8"/>
<comment type="similarity">
    <text evidence="7">Belongs to the YfgM family.</text>
</comment>
<keyword evidence="2" id="KW-1003">Cell membrane</keyword>
<keyword evidence="12" id="KW-1185">Reference proteome</keyword>
<dbReference type="RefSeq" id="WP_047250957.1">
    <property type="nucleotide sequence ID" value="NZ_CP011367.1"/>
</dbReference>
<dbReference type="STRING" id="106634.TVD_04935"/>
<comment type="subcellular location">
    <subcellularLocation>
        <location evidence="1">Cell membrane</location>
        <topology evidence="1">Single-pass type II membrane protein</topology>
    </subcellularLocation>
</comment>
<dbReference type="SUPFAM" id="SSF48452">
    <property type="entry name" value="TPR-like"/>
    <property type="match status" value="1"/>
</dbReference>
<name>A0A0G3G7A8_9GAMM</name>
<evidence type="ECO:0000256" key="2">
    <source>
        <dbReference type="ARBA" id="ARBA00022475"/>
    </source>
</evidence>
<keyword evidence="5 9" id="KW-0472">Membrane</keyword>
<dbReference type="InterPro" id="IPR011990">
    <property type="entry name" value="TPR-like_helical_dom_sf"/>
</dbReference>
<keyword evidence="6" id="KW-0143">Chaperone</keyword>
<evidence type="ECO:0000256" key="4">
    <source>
        <dbReference type="ARBA" id="ARBA00022989"/>
    </source>
</evidence>
<dbReference type="Gene3D" id="1.25.40.10">
    <property type="entry name" value="Tetratricopeptide repeat domain"/>
    <property type="match status" value="1"/>
</dbReference>
<feature type="domain" description="Ancillary SecYEG translocon subunit/Cell division coordinator CpoB TPR" evidence="10">
    <location>
        <begin position="14"/>
        <end position="200"/>
    </location>
</feature>
<evidence type="ECO:0000256" key="8">
    <source>
        <dbReference type="ARBA" id="ARBA00024235"/>
    </source>
</evidence>
<dbReference type="OrthoDB" id="9789675at2"/>
<reference evidence="11 12" key="1">
    <citation type="submission" date="2015-04" db="EMBL/GenBank/DDBJ databases">
        <title>Complete Sequence for the Genome of the Thioalkalivibrio versutus D301.</title>
        <authorList>
            <person name="Mu T."/>
            <person name="Zhou J."/>
            <person name="Xu X."/>
        </authorList>
    </citation>
    <scope>NUCLEOTIDE SEQUENCE [LARGE SCALE GENOMIC DNA]</scope>
    <source>
        <strain evidence="11 12">D301</strain>
    </source>
</reference>
<dbReference type="PANTHER" id="PTHR38035:SF1">
    <property type="entry name" value="ANCILLARY SECYEG TRANSLOCON SUBUNIT"/>
    <property type="match status" value="1"/>
</dbReference>
<dbReference type="PIRSF" id="PIRSF006170">
    <property type="entry name" value="YfgM"/>
    <property type="match status" value="1"/>
</dbReference>
<dbReference type="Pfam" id="PF09976">
    <property type="entry name" value="TPR_21"/>
    <property type="match status" value="1"/>
</dbReference>
<evidence type="ECO:0000256" key="3">
    <source>
        <dbReference type="ARBA" id="ARBA00022692"/>
    </source>
</evidence>
<keyword evidence="4 9" id="KW-1133">Transmembrane helix</keyword>
<dbReference type="PANTHER" id="PTHR38035">
    <property type="entry name" value="UPF0070 PROTEIN YFGM"/>
    <property type="match status" value="1"/>
</dbReference>
<dbReference type="InterPro" id="IPR026039">
    <property type="entry name" value="YfgM"/>
</dbReference>
<evidence type="ECO:0000256" key="1">
    <source>
        <dbReference type="ARBA" id="ARBA00004401"/>
    </source>
</evidence>
<evidence type="ECO:0000313" key="11">
    <source>
        <dbReference type="EMBL" id="AKJ94756.1"/>
    </source>
</evidence>